<keyword evidence="4" id="KW-0457">Lysine biosynthesis</keyword>
<dbReference type="InterPro" id="IPR017439">
    <property type="entry name" value="Amidohydrolase"/>
</dbReference>
<protein>
    <submittedName>
        <fullName evidence="7">Peptidase M20 family protein</fullName>
    </submittedName>
</protein>
<evidence type="ECO:0000256" key="2">
    <source>
        <dbReference type="ARBA" id="ARBA00022801"/>
    </source>
</evidence>
<keyword evidence="1" id="KW-0028">Amino-acid biosynthesis</keyword>
<feature type="binding site" evidence="5">
    <location>
        <position position="137"/>
    </location>
    <ligand>
        <name>Mn(2+)</name>
        <dbReference type="ChEBI" id="CHEBI:29035"/>
        <label>2</label>
    </ligand>
</feature>
<evidence type="ECO:0000256" key="1">
    <source>
        <dbReference type="ARBA" id="ARBA00022605"/>
    </source>
</evidence>
<feature type="binding site" evidence="5">
    <location>
        <position position="163"/>
    </location>
    <ligand>
        <name>Mn(2+)</name>
        <dbReference type="ChEBI" id="CHEBI:29035"/>
        <label>2</label>
    </ligand>
</feature>
<sequence>MQIKEDIQNLLDDVTSYRRHLHQMPELGLEEKQTAKFIRETLQSFGVKDIYTMLTTATIAVFHGEKPGKTLAFRADIDALPVTEETGVSFASKTEGKMHACGHDGHASALLGFAKYLSQHPEVIKGTIVLIFQPAEEGPGGAQLLINEGLIEKFGIDQIVGIHLFPEFPEGVIACRPGAMMARNGEVTIKVHGKSAHGAQPQQGHDAILAASAIIQGLHSIISRNISPLDTGVLTFGEITGGQAMNIIAGQVKVEGTMRAFSDEAYDIMTQRVKETAEFIAQGYGCHAEVHFNHMYRVVDNDPKMVKALEKVAGDDYFECQPYMLAEDFSMYQQVIPGLFFFVGTRNENKGYVYPLHSEKMQFEEKNLLRAIHYYVQLIEKLNIKEAADD</sequence>
<dbReference type="PANTHER" id="PTHR11014:SF63">
    <property type="entry name" value="METALLOPEPTIDASE, PUTATIVE (AFU_ORTHOLOGUE AFUA_6G09600)-RELATED"/>
    <property type="match status" value="1"/>
</dbReference>
<organism evidence="7 8">
    <name type="scientific">Tetragenococcus halophilus subsp. halophilus</name>
    <dbReference type="NCBI Taxonomy" id="1513897"/>
    <lineage>
        <taxon>Bacteria</taxon>
        <taxon>Bacillati</taxon>
        <taxon>Bacillota</taxon>
        <taxon>Bacilli</taxon>
        <taxon>Lactobacillales</taxon>
        <taxon>Enterococcaceae</taxon>
        <taxon>Tetragenococcus</taxon>
    </lineage>
</organism>
<dbReference type="EMBL" id="BDEC01000067">
    <property type="protein sequence ID" value="GBD68800.1"/>
    <property type="molecule type" value="Genomic_DNA"/>
</dbReference>
<evidence type="ECO:0000256" key="5">
    <source>
        <dbReference type="PIRSR" id="PIRSR005962-1"/>
    </source>
</evidence>
<dbReference type="AlphaFoldDB" id="A0A2H6CMS4"/>
<feature type="binding site" evidence="5">
    <location>
        <position position="357"/>
    </location>
    <ligand>
        <name>Mn(2+)</name>
        <dbReference type="ChEBI" id="CHEBI:29035"/>
        <label>2</label>
    </ligand>
</feature>
<comment type="caution">
    <text evidence="7">The sequence shown here is derived from an EMBL/GenBank/DDBJ whole genome shotgun (WGS) entry which is preliminary data.</text>
</comment>
<dbReference type="GO" id="GO:0050118">
    <property type="term" value="F:N-acetyldiaminopimelate deacetylase activity"/>
    <property type="evidence" value="ECO:0007669"/>
    <property type="project" value="UniProtKB-ARBA"/>
</dbReference>
<dbReference type="InterPro" id="IPR011650">
    <property type="entry name" value="Peptidase_M20_dimer"/>
</dbReference>
<dbReference type="SUPFAM" id="SSF53187">
    <property type="entry name" value="Zn-dependent exopeptidases"/>
    <property type="match status" value="1"/>
</dbReference>
<dbReference type="Gene3D" id="3.40.630.10">
    <property type="entry name" value="Zn peptidases"/>
    <property type="match status" value="1"/>
</dbReference>
<accession>A0A2H6CMS4</accession>
<dbReference type="RefSeq" id="WP_061840296.1">
    <property type="nucleotide sequence ID" value="NZ_BDEB01000074.1"/>
</dbReference>
<dbReference type="Proteomes" id="UP000236214">
    <property type="component" value="Unassembled WGS sequence"/>
</dbReference>
<dbReference type="Pfam" id="PF01546">
    <property type="entry name" value="Peptidase_M20"/>
    <property type="match status" value="1"/>
</dbReference>
<keyword evidence="3" id="KW-0220">Diaminopimelate biosynthesis</keyword>
<reference evidence="7 8" key="1">
    <citation type="submission" date="2016-05" db="EMBL/GenBank/DDBJ databases">
        <title>Whole genome sequencing of Tetragenococcus halophilus subsp. halophilus NISL 7118.</title>
        <authorList>
            <person name="Shiwa Y."/>
            <person name="Nishimura I."/>
            <person name="Yoshikawa H."/>
            <person name="Koyama Y."/>
            <person name="Oguma T."/>
        </authorList>
    </citation>
    <scope>NUCLEOTIDE SEQUENCE [LARGE SCALE GENOMIC DNA]</scope>
    <source>
        <strain evidence="7 8">NISL 7118</strain>
    </source>
</reference>
<keyword evidence="5" id="KW-0464">Manganese</keyword>
<dbReference type="PIRSF" id="PIRSF005962">
    <property type="entry name" value="Pept_M20D_amidohydro"/>
    <property type="match status" value="1"/>
</dbReference>
<dbReference type="GO" id="GO:0009085">
    <property type="term" value="P:lysine biosynthetic process"/>
    <property type="evidence" value="ECO:0007669"/>
    <property type="project" value="UniProtKB-KW"/>
</dbReference>
<dbReference type="InterPro" id="IPR036264">
    <property type="entry name" value="Bact_exopeptidase_dim_dom"/>
</dbReference>
<gene>
    <name evidence="7" type="ORF">TEHN7118_1606</name>
</gene>
<dbReference type="Pfam" id="PF07687">
    <property type="entry name" value="M20_dimer"/>
    <property type="match status" value="1"/>
</dbReference>
<dbReference type="NCBIfam" id="TIGR01891">
    <property type="entry name" value="amidohydrolases"/>
    <property type="match status" value="1"/>
</dbReference>
<evidence type="ECO:0000259" key="6">
    <source>
        <dbReference type="Pfam" id="PF07687"/>
    </source>
</evidence>
<proteinExistence type="predicted"/>
<dbReference type="InterPro" id="IPR002933">
    <property type="entry name" value="Peptidase_M20"/>
</dbReference>
<evidence type="ECO:0000256" key="4">
    <source>
        <dbReference type="ARBA" id="ARBA00023154"/>
    </source>
</evidence>
<evidence type="ECO:0000256" key="3">
    <source>
        <dbReference type="ARBA" id="ARBA00022915"/>
    </source>
</evidence>
<feature type="domain" description="Peptidase M20 dimerisation" evidence="6">
    <location>
        <begin position="186"/>
        <end position="276"/>
    </location>
</feature>
<dbReference type="Gene3D" id="3.30.70.360">
    <property type="match status" value="1"/>
</dbReference>
<dbReference type="GO" id="GO:0019877">
    <property type="term" value="P:diaminopimelate biosynthetic process"/>
    <property type="evidence" value="ECO:0007669"/>
    <property type="project" value="UniProtKB-KW"/>
</dbReference>
<dbReference type="FunFam" id="3.30.70.360:FF:000001">
    <property type="entry name" value="N-acetyldiaminopimelate deacetylase"/>
    <property type="match status" value="1"/>
</dbReference>
<dbReference type="SUPFAM" id="SSF55031">
    <property type="entry name" value="Bacterial exopeptidase dimerisation domain"/>
    <property type="match status" value="1"/>
</dbReference>
<keyword evidence="5" id="KW-0479">Metal-binding</keyword>
<evidence type="ECO:0000313" key="7">
    <source>
        <dbReference type="EMBL" id="GBD68800.1"/>
    </source>
</evidence>
<dbReference type="PANTHER" id="PTHR11014">
    <property type="entry name" value="PEPTIDASE M20 FAMILY MEMBER"/>
    <property type="match status" value="1"/>
</dbReference>
<keyword evidence="8" id="KW-1185">Reference proteome</keyword>
<feature type="binding site" evidence="5">
    <location>
        <position position="103"/>
    </location>
    <ligand>
        <name>Mn(2+)</name>
        <dbReference type="ChEBI" id="CHEBI:29035"/>
        <label>2</label>
    </ligand>
</feature>
<name>A0A2H6CMS4_TETHA</name>
<keyword evidence="2" id="KW-0378">Hydrolase</keyword>
<feature type="binding site" evidence="5">
    <location>
        <position position="101"/>
    </location>
    <ligand>
        <name>Mn(2+)</name>
        <dbReference type="ChEBI" id="CHEBI:29035"/>
        <label>2</label>
    </ligand>
</feature>
<evidence type="ECO:0000313" key="8">
    <source>
        <dbReference type="Proteomes" id="UP000236214"/>
    </source>
</evidence>
<dbReference type="GO" id="GO:0046872">
    <property type="term" value="F:metal ion binding"/>
    <property type="evidence" value="ECO:0007669"/>
    <property type="project" value="UniProtKB-KW"/>
</dbReference>
<comment type="cofactor">
    <cofactor evidence="5">
        <name>Mn(2+)</name>
        <dbReference type="ChEBI" id="CHEBI:29035"/>
    </cofactor>
    <text evidence="5">The Mn(2+) ion enhances activity.</text>
</comment>